<evidence type="ECO:0000313" key="3">
    <source>
        <dbReference type="EMBL" id="AYR06372.1"/>
    </source>
</evidence>
<keyword evidence="2" id="KW-1133">Transmembrane helix</keyword>
<geneLocation type="plastid" evidence="3"/>
<feature type="repeat" description="TPR" evidence="1">
    <location>
        <begin position="117"/>
        <end position="150"/>
    </location>
</feature>
<dbReference type="EMBL" id="MH281629">
    <property type="protein sequence ID" value="AYR06372.1"/>
    <property type="molecule type" value="Genomic_DNA"/>
</dbReference>
<protein>
    <submittedName>
        <fullName evidence="3">Uncharacterized protein</fullName>
    </submittedName>
</protein>
<evidence type="ECO:0000256" key="1">
    <source>
        <dbReference type="PROSITE-ProRule" id="PRU00339"/>
    </source>
</evidence>
<feature type="transmembrane region" description="Helical" evidence="2">
    <location>
        <begin position="6"/>
        <end position="29"/>
    </location>
</feature>
<keyword evidence="3" id="KW-0934">Plastid</keyword>
<dbReference type="InterPro" id="IPR019734">
    <property type="entry name" value="TPR_rpt"/>
</dbReference>
<gene>
    <name evidence="3" type="primary">ycf37</name>
</gene>
<dbReference type="Pfam" id="PF14559">
    <property type="entry name" value="TPR_19"/>
    <property type="match status" value="1"/>
</dbReference>
<keyword evidence="2" id="KW-0812">Transmembrane</keyword>
<dbReference type="InterPro" id="IPR011990">
    <property type="entry name" value="TPR-like_helical_dom_sf"/>
</dbReference>
<dbReference type="SUPFAM" id="SSF48452">
    <property type="entry name" value="TPR-like"/>
    <property type="match status" value="1"/>
</dbReference>
<evidence type="ECO:0000256" key="2">
    <source>
        <dbReference type="SAM" id="Phobius"/>
    </source>
</evidence>
<reference evidence="3" key="1">
    <citation type="journal article" date="2018" name="Genome Biol. Evol.">
        <title>Mitochondrial and Plastid Genomes from Coralline Red Algae Provide Insights into the Incongruent Evolutionary Histories of Organelles.</title>
        <authorList>
            <person name="Lee J."/>
            <person name="Song H.J."/>
            <person name="In Park S."/>
            <person name="Lee Y.M."/>
            <person name="Jeong S.Y."/>
            <person name="Oh Cho T."/>
            <person name="Kim J.H."/>
            <person name="Choi H.G."/>
            <person name="Choi C.G."/>
            <person name="Nelson W.A."/>
            <person name="Fredericq S."/>
            <person name="Bhattacharya D."/>
            <person name="Su Yoon H."/>
        </authorList>
    </citation>
    <scope>NUCLEOTIDE SEQUENCE</scope>
</reference>
<keyword evidence="2" id="KW-0472">Membrane</keyword>
<dbReference type="Gene3D" id="1.25.40.10">
    <property type="entry name" value="Tetratricopeptide repeat domain"/>
    <property type="match status" value="2"/>
</dbReference>
<dbReference type="SMART" id="SM00028">
    <property type="entry name" value="TPR"/>
    <property type="match status" value="2"/>
</dbReference>
<accession>A0A3G3MHS4</accession>
<keyword evidence="1" id="KW-0802">TPR repeat</keyword>
<sequence length="167" mass="20153">MPKVYFITLSVCLMPFVIIITNQVVKVFVREGRLRILRRRQLSKNCTLDDRFNLAKLYTLRKQWFSSIRILEFCLQNKVEHKYIYLNALGFCYYNIKHYDSARDYYIKAIHYKKDYTLALNNLAKTYLSTENYSEALRIYELILDYSPDCMRVKENIKSLRSRDSRI</sequence>
<proteinExistence type="predicted"/>
<organism evidence="3">
    <name type="scientific">Renouxia sp</name>
    <dbReference type="NCBI Taxonomy" id="2485823"/>
    <lineage>
        <taxon>Eukaryota</taxon>
        <taxon>Rhodophyta</taxon>
        <taxon>Florideophyceae</taxon>
        <taxon>Corallinophycidae</taxon>
        <taxon>Rhodogorgonales</taxon>
        <taxon>Rhodogorgonaceae</taxon>
        <taxon>Renouxia</taxon>
    </lineage>
</organism>
<dbReference type="AlphaFoldDB" id="A0A3G3MHS4"/>
<name>A0A3G3MHS4_9FLOR</name>
<dbReference type="PROSITE" id="PS50005">
    <property type="entry name" value="TPR"/>
    <property type="match status" value="1"/>
</dbReference>